<evidence type="ECO:0000313" key="1">
    <source>
        <dbReference type="EMBL" id="KAH6932407.1"/>
    </source>
</evidence>
<gene>
    <name evidence="1" type="ORF">HPB50_005319</name>
</gene>
<comment type="caution">
    <text evidence="1">The sequence shown here is derived from an EMBL/GenBank/DDBJ whole genome shotgun (WGS) entry which is preliminary data.</text>
</comment>
<dbReference type="Proteomes" id="UP000821845">
    <property type="component" value="Chromosome 4"/>
</dbReference>
<keyword evidence="2" id="KW-1185">Reference proteome</keyword>
<proteinExistence type="predicted"/>
<name>A0ACB7SGY5_HYAAI</name>
<organism evidence="1 2">
    <name type="scientific">Hyalomma asiaticum</name>
    <name type="common">Tick</name>
    <dbReference type="NCBI Taxonomy" id="266040"/>
    <lineage>
        <taxon>Eukaryota</taxon>
        <taxon>Metazoa</taxon>
        <taxon>Ecdysozoa</taxon>
        <taxon>Arthropoda</taxon>
        <taxon>Chelicerata</taxon>
        <taxon>Arachnida</taxon>
        <taxon>Acari</taxon>
        <taxon>Parasitiformes</taxon>
        <taxon>Ixodida</taxon>
        <taxon>Ixodoidea</taxon>
        <taxon>Ixodidae</taxon>
        <taxon>Hyalomminae</taxon>
        <taxon>Hyalomma</taxon>
    </lineage>
</organism>
<dbReference type="EMBL" id="CM023484">
    <property type="protein sequence ID" value="KAH6932407.1"/>
    <property type="molecule type" value="Genomic_DNA"/>
</dbReference>
<evidence type="ECO:0000313" key="2">
    <source>
        <dbReference type="Proteomes" id="UP000821845"/>
    </source>
</evidence>
<reference evidence="1" key="1">
    <citation type="submission" date="2020-05" db="EMBL/GenBank/DDBJ databases">
        <title>Large-scale comparative analyses of tick genomes elucidate their genetic diversity and vector capacities.</title>
        <authorList>
            <person name="Jia N."/>
            <person name="Wang J."/>
            <person name="Shi W."/>
            <person name="Du L."/>
            <person name="Sun Y."/>
            <person name="Zhan W."/>
            <person name="Jiang J."/>
            <person name="Wang Q."/>
            <person name="Zhang B."/>
            <person name="Ji P."/>
            <person name="Sakyi L.B."/>
            <person name="Cui X."/>
            <person name="Yuan T."/>
            <person name="Jiang B."/>
            <person name="Yang W."/>
            <person name="Lam T.T.-Y."/>
            <person name="Chang Q."/>
            <person name="Ding S."/>
            <person name="Wang X."/>
            <person name="Zhu J."/>
            <person name="Ruan X."/>
            <person name="Zhao L."/>
            <person name="Wei J."/>
            <person name="Que T."/>
            <person name="Du C."/>
            <person name="Cheng J."/>
            <person name="Dai P."/>
            <person name="Han X."/>
            <person name="Huang E."/>
            <person name="Gao Y."/>
            <person name="Liu J."/>
            <person name="Shao H."/>
            <person name="Ye R."/>
            <person name="Li L."/>
            <person name="Wei W."/>
            <person name="Wang X."/>
            <person name="Wang C."/>
            <person name="Yang T."/>
            <person name="Huo Q."/>
            <person name="Li W."/>
            <person name="Guo W."/>
            <person name="Chen H."/>
            <person name="Zhou L."/>
            <person name="Ni X."/>
            <person name="Tian J."/>
            <person name="Zhou Y."/>
            <person name="Sheng Y."/>
            <person name="Liu T."/>
            <person name="Pan Y."/>
            <person name="Xia L."/>
            <person name="Li J."/>
            <person name="Zhao F."/>
            <person name="Cao W."/>
        </authorList>
    </citation>
    <scope>NUCLEOTIDE SEQUENCE</scope>
    <source>
        <strain evidence="1">Hyas-2018</strain>
    </source>
</reference>
<accession>A0ACB7SGY5</accession>
<sequence>MPPGIVILFGRRLSIAEASQRSVLSGIVINTLNGLRDLTSGLVLVLLCFSGCFLSEVVSTYVVTGILMTIISELAGWCAYILLWMAFYWSAEAIPLAATALMPVFLFPFFGILNSQKVAAFYLNEIGMVMLCSLIMAGAVETSNLHKRIALKSLLAIGTSNLRLLLGFMLVTMALSVWIPNTASTSIMAPIVIAVVDLVQTASSSIEDDEETKEARPLKAAPSTRVTYNLGGLREPAPSLNLAQAARQKALLTTMLLSVAYAANIGSTGSPIGTGPNLVLKDLIDEMFPSSTEVSFASWMLYNIPTMILCVLVAWAYLLLTSIRTMRSSSRSAAQEKVREEIARRYSELGTLSFPEVCVMFLMVVMILLWVTMEPLLLPGWVDLLPFGNAIKASAPAMLVTLLLFCIPRDPKHPWESGPIITWREASDRAQWGVMILIGGGMAAGEACMQSGLSSLLVERLKGLEVLPEMLTVLLLCFAASMLTEVTSNAAVSSILLPVVCRTAIARGVHPLYFAIPVTIGCSFSFMLPAATPPNAIVYDLGNLRIPDMAKPGLMMNMLCSLVETAMIHALGVYVFGLQSFPDWARDKELPTAKSLLNVTDNLLVESVSSLPNYTDAFSLLSERALR</sequence>
<protein>
    <submittedName>
        <fullName evidence="1">Uncharacterized protein</fullName>
    </submittedName>
</protein>